<protein>
    <recommendedName>
        <fullName evidence="2">Aminoglycoside phosphotransferase domain-containing protein</fullName>
    </recommendedName>
</protein>
<dbReference type="eggNOG" id="COG2334">
    <property type="taxonomic scope" value="Bacteria"/>
</dbReference>
<name>E4NDU5_KITSK</name>
<dbReference type="PANTHER" id="PTHR21310">
    <property type="entry name" value="AMINOGLYCOSIDE PHOSPHOTRANSFERASE-RELATED-RELATED"/>
    <property type="match status" value="1"/>
</dbReference>
<organism evidence="3 4">
    <name type="scientific">Kitasatospora setae (strain ATCC 33774 / DSM 43861 / JCM 3304 / KCC A-0304 / NBRC 14216 / KM-6054)</name>
    <name type="common">Streptomyces setae</name>
    <dbReference type="NCBI Taxonomy" id="452652"/>
    <lineage>
        <taxon>Bacteria</taxon>
        <taxon>Bacillati</taxon>
        <taxon>Actinomycetota</taxon>
        <taxon>Actinomycetes</taxon>
        <taxon>Kitasatosporales</taxon>
        <taxon>Streptomycetaceae</taxon>
        <taxon>Kitasatospora</taxon>
    </lineage>
</organism>
<dbReference type="KEGG" id="ksk:KSE_35710"/>
<sequence>MLPGRPRSRPPGRGDPTGRNALRRLAGRIAARISREGQHRAAARKVAVARWLAANDVPAVRPISELEQAVDAGGRAITFWQELPSHRPGIITDLAHLLRRQHTLPVPTDIDLGHLDPFVRLAERIQEAGLDPEARAWLVNRLDLLRGAWVDLPAGMSDAVIHGDAWPGNVAVLDDGTALLLDFECTSVGPPEWEVTSTAVSRGTFGELAEADYRALCRAYGDADVQCWSRYPVLPDARELSLVCFALQSACQHPHAGQ</sequence>
<feature type="region of interest" description="Disordered" evidence="1">
    <location>
        <begin position="1"/>
        <end position="20"/>
    </location>
</feature>
<dbReference type="InterPro" id="IPR011009">
    <property type="entry name" value="Kinase-like_dom_sf"/>
</dbReference>
<feature type="compositionally biased region" description="Basic residues" evidence="1">
    <location>
        <begin position="1"/>
        <end position="10"/>
    </location>
</feature>
<dbReference type="SUPFAM" id="SSF56112">
    <property type="entry name" value="Protein kinase-like (PK-like)"/>
    <property type="match status" value="1"/>
</dbReference>
<dbReference type="Pfam" id="PF01636">
    <property type="entry name" value="APH"/>
    <property type="match status" value="1"/>
</dbReference>
<dbReference type="Proteomes" id="UP000007076">
    <property type="component" value="Chromosome"/>
</dbReference>
<evidence type="ECO:0000256" key="1">
    <source>
        <dbReference type="SAM" id="MobiDB-lite"/>
    </source>
</evidence>
<dbReference type="STRING" id="452652.KSE_35710"/>
<reference evidence="3 4" key="1">
    <citation type="journal article" date="2010" name="DNA Res.">
        <title>Genome sequence of Kitasatospora setae NBRC 14216T: an evolutionary snapshot of the family Streptomycetaceae.</title>
        <authorList>
            <person name="Ichikawa N."/>
            <person name="Oguchi A."/>
            <person name="Ikeda H."/>
            <person name="Ishikawa J."/>
            <person name="Kitani S."/>
            <person name="Watanabe Y."/>
            <person name="Nakamura S."/>
            <person name="Katano Y."/>
            <person name="Kishi E."/>
            <person name="Sasagawa M."/>
            <person name="Ankai A."/>
            <person name="Fukui S."/>
            <person name="Hashimoto Y."/>
            <person name="Kamata S."/>
            <person name="Otoguro M."/>
            <person name="Tanikawa S."/>
            <person name="Nihira T."/>
            <person name="Horinouchi S."/>
            <person name="Ohnishi Y."/>
            <person name="Hayakawa M."/>
            <person name="Kuzuyama T."/>
            <person name="Arisawa A."/>
            <person name="Nomoto F."/>
            <person name="Miura H."/>
            <person name="Takahashi Y."/>
            <person name="Fujita N."/>
        </authorList>
    </citation>
    <scope>NUCLEOTIDE SEQUENCE [LARGE SCALE GENOMIC DNA]</scope>
    <source>
        <strain evidence="4">ATCC 33774 / DSM 43861 / JCM 3304 / KCC A-0304 / NBRC 14216 / KM-6054</strain>
    </source>
</reference>
<dbReference type="InterPro" id="IPR051678">
    <property type="entry name" value="AGP_Transferase"/>
</dbReference>
<proteinExistence type="predicted"/>
<feature type="domain" description="Aminoglycoside phosphotransferase" evidence="2">
    <location>
        <begin position="27"/>
        <end position="226"/>
    </location>
</feature>
<dbReference type="Gene3D" id="3.90.1200.10">
    <property type="match status" value="1"/>
</dbReference>
<accession>E4NDU5</accession>
<dbReference type="HOGENOM" id="CLU_056518_0_0_11"/>
<evidence type="ECO:0000313" key="4">
    <source>
        <dbReference type="Proteomes" id="UP000007076"/>
    </source>
</evidence>
<dbReference type="EMBL" id="AP010968">
    <property type="protein sequence ID" value="BAJ29376.1"/>
    <property type="molecule type" value="Genomic_DNA"/>
</dbReference>
<evidence type="ECO:0000259" key="2">
    <source>
        <dbReference type="Pfam" id="PF01636"/>
    </source>
</evidence>
<dbReference type="PANTHER" id="PTHR21310:SF40">
    <property type="entry name" value="AMINOGLYCOSIDE PHOSPHOTRANSFERASE DOMAIN-CONTAINING PROTEIN-RELATED"/>
    <property type="match status" value="1"/>
</dbReference>
<evidence type="ECO:0000313" key="3">
    <source>
        <dbReference type="EMBL" id="BAJ29376.1"/>
    </source>
</evidence>
<gene>
    <name evidence="3" type="ordered locus">KSE_35710</name>
</gene>
<dbReference type="InterPro" id="IPR002575">
    <property type="entry name" value="Aminoglycoside_PTrfase"/>
</dbReference>
<dbReference type="RefSeq" id="WP_014136682.1">
    <property type="nucleotide sequence ID" value="NC_016109.1"/>
</dbReference>
<keyword evidence="4" id="KW-1185">Reference proteome</keyword>
<dbReference type="AlphaFoldDB" id="E4NDU5"/>